<evidence type="ECO:0000313" key="6">
    <source>
        <dbReference type="EMBL" id="HIU58003.1"/>
    </source>
</evidence>
<dbReference type="GO" id="GO:0005886">
    <property type="term" value="C:plasma membrane"/>
    <property type="evidence" value="ECO:0007669"/>
    <property type="project" value="TreeGrafter"/>
</dbReference>
<dbReference type="Pfam" id="PF03717">
    <property type="entry name" value="PBP_dimer"/>
    <property type="match status" value="1"/>
</dbReference>
<reference evidence="6" key="1">
    <citation type="submission" date="2020-10" db="EMBL/GenBank/DDBJ databases">
        <authorList>
            <person name="Gilroy R."/>
        </authorList>
    </citation>
    <scope>NUCLEOTIDE SEQUENCE</scope>
    <source>
        <strain evidence="6">USAMLcec3-3695</strain>
    </source>
</reference>
<sequence length="776" mass="85519">MALPSLNNIKKRTLIIVICILVGFGAVLARMVWWQVIKGAELSERAREIQTAGTVEQANRGKITDRNGKVLAESASVKTLVCNPQDIKEHGDLNTCIQTLSPIIGMSESELRGYLTENSQYRIIKKRLSAEESNAIDELLNPEYSDENTDEAKAENKEKEDLKEKLTGIYFENDSKRYYPYNVASHVLGFTGFDNNGIQGIELRFNDYLTGVNGSVSQNRNAGGTTLEEQQAEYLDAAEDGCDIKLTIDETIQHFLEKHLEEAVQQHELKEGAAGIVMNPKTGEILAIATKPDYDCNNPYDITQFLEYAFEFEPEYEDPEPDPSADPESTPTSRPTEDPDNPSDEFVSQARSKMWRDKAVSDTYEPGSTFKILTAAMALEEKVVDENSTFFCPGYKIVADRRIGCSNESGHGAQNFVEGVKNSCNPVFMELGLSLGAEKFMEYFKAFGLTERTGVDLGGESTSIYYDTMNEVDLATSAFGQGFQITPIQLITAVSSVINGGERMKPLIVSEITDENGVVKSYEPEVVNRVISESTSETMRDILEQVVADPNATGKNAYVKGFRIGGKTGTSEKQPRGTTARIASFIGFAPANDPEIICLVMFDEPQVDNKYGGTIAAPVCGDILAESLEYLGIAKQYTEEETPDNYVEIPEYRGKTLEEARSQLSDTGFEYFVRGDGETVVDQLPSPGEMLEEDSVIILYTEERAEDDTVTVPDLEGTSVSDAKYILNNRGLNFEVSGAGHSEAYNAYAVSQTIEAGTEVSPGTVVGVEFRQQTYD</sequence>
<dbReference type="GO" id="GO:0008658">
    <property type="term" value="F:penicillin binding"/>
    <property type="evidence" value="ECO:0007669"/>
    <property type="project" value="InterPro"/>
</dbReference>
<dbReference type="InterPro" id="IPR001460">
    <property type="entry name" value="PCN-bd_Tpept"/>
</dbReference>
<evidence type="ECO:0000256" key="4">
    <source>
        <dbReference type="SAM" id="MobiDB-lite"/>
    </source>
</evidence>
<dbReference type="SUPFAM" id="SSF56519">
    <property type="entry name" value="Penicillin binding protein dimerisation domain"/>
    <property type="match status" value="1"/>
</dbReference>
<dbReference type="Gene3D" id="3.90.1310.10">
    <property type="entry name" value="Penicillin-binding protein 2a (Domain 2)"/>
    <property type="match status" value="1"/>
</dbReference>
<dbReference type="Pfam" id="PF00905">
    <property type="entry name" value="Transpeptidase"/>
    <property type="match status" value="1"/>
</dbReference>
<dbReference type="Proteomes" id="UP000824109">
    <property type="component" value="Unassembled WGS sequence"/>
</dbReference>
<dbReference type="Pfam" id="PF03793">
    <property type="entry name" value="PASTA"/>
    <property type="match status" value="2"/>
</dbReference>
<keyword evidence="3" id="KW-0472">Membrane</keyword>
<comment type="subcellular location">
    <subcellularLocation>
        <location evidence="1">Membrane</location>
    </subcellularLocation>
</comment>
<dbReference type="InterPro" id="IPR005543">
    <property type="entry name" value="PASTA_dom"/>
</dbReference>
<dbReference type="Gene3D" id="3.40.710.10">
    <property type="entry name" value="DD-peptidase/beta-lactamase superfamily"/>
    <property type="match status" value="1"/>
</dbReference>
<dbReference type="SUPFAM" id="SSF56601">
    <property type="entry name" value="beta-lactamase/transpeptidase-like"/>
    <property type="match status" value="1"/>
</dbReference>
<dbReference type="Gene3D" id="3.30.10.20">
    <property type="match status" value="2"/>
</dbReference>
<evidence type="ECO:0000256" key="1">
    <source>
        <dbReference type="ARBA" id="ARBA00004370"/>
    </source>
</evidence>
<dbReference type="PROSITE" id="PS51178">
    <property type="entry name" value="PASTA"/>
    <property type="match status" value="2"/>
</dbReference>
<dbReference type="AlphaFoldDB" id="A0A9D1MCJ7"/>
<comment type="caution">
    <text evidence="6">The sequence shown here is derived from an EMBL/GenBank/DDBJ whole genome shotgun (WGS) entry which is preliminary data.</text>
</comment>
<reference evidence="6" key="2">
    <citation type="journal article" date="2021" name="PeerJ">
        <title>Extensive microbial diversity within the chicken gut microbiome revealed by metagenomics and culture.</title>
        <authorList>
            <person name="Gilroy R."/>
            <person name="Ravi A."/>
            <person name="Getino M."/>
            <person name="Pursley I."/>
            <person name="Horton D.L."/>
            <person name="Alikhan N.F."/>
            <person name="Baker D."/>
            <person name="Gharbi K."/>
            <person name="Hall N."/>
            <person name="Watson M."/>
            <person name="Adriaenssens E.M."/>
            <person name="Foster-Nyarko E."/>
            <person name="Jarju S."/>
            <person name="Secka A."/>
            <person name="Antonio M."/>
            <person name="Oren A."/>
            <person name="Chaudhuri R.R."/>
            <person name="La Ragione R."/>
            <person name="Hildebrand F."/>
            <person name="Pallen M.J."/>
        </authorList>
    </citation>
    <scope>NUCLEOTIDE SEQUENCE</scope>
    <source>
        <strain evidence="6">USAMLcec3-3695</strain>
    </source>
</reference>
<dbReference type="InterPro" id="IPR036138">
    <property type="entry name" value="PBP_dimer_sf"/>
</dbReference>
<organism evidence="6 7">
    <name type="scientific">Candidatus Ornithomonoglobus merdipullorum</name>
    <dbReference type="NCBI Taxonomy" id="2840895"/>
    <lineage>
        <taxon>Bacteria</taxon>
        <taxon>Bacillati</taxon>
        <taxon>Bacillota</taxon>
        <taxon>Clostridia</taxon>
        <taxon>Candidatus Ornithomonoglobus</taxon>
    </lineage>
</organism>
<dbReference type="PANTHER" id="PTHR30627:SF1">
    <property type="entry name" value="PEPTIDOGLYCAN D,D-TRANSPEPTIDASE FTSI"/>
    <property type="match status" value="1"/>
</dbReference>
<comment type="similarity">
    <text evidence="2">Belongs to the transpeptidase family.</text>
</comment>
<name>A0A9D1MCJ7_9FIRM</name>
<dbReference type="SMART" id="SM00740">
    <property type="entry name" value="PASTA"/>
    <property type="match status" value="2"/>
</dbReference>
<evidence type="ECO:0000313" key="7">
    <source>
        <dbReference type="Proteomes" id="UP000824109"/>
    </source>
</evidence>
<dbReference type="EMBL" id="DVNB01000096">
    <property type="protein sequence ID" value="HIU58003.1"/>
    <property type="molecule type" value="Genomic_DNA"/>
</dbReference>
<dbReference type="InterPro" id="IPR012338">
    <property type="entry name" value="Beta-lactam/transpept-like"/>
</dbReference>
<dbReference type="InterPro" id="IPR050515">
    <property type="entry name" value="Beta-lactam/transpept"/>
</dbReference>
<dbReference type="CDD" id="cd06576">
    <property type="entry name" value="PASTA_Pbp2x-like_1"/>
    <property type="match status" value="1"/>
</dbReference>
<gene>
    <name evidence="6" type="ORF">IAA61_09385</name>
</gene>
<evidence type="ECO:0000256" key="3">
    <source>
        <dbReference type="ARBA" id="ARBA00023136"/>
    </source>
</evidence>
<dbReference type="GO" id="GO:0071555">
    <property type="term" value="P:cell wall organization"/>
    <property type="evidence" value="ECO:0007669"/>
    <property type="project" value="TreeGrafter"/>
</dbReference>
<evidence type="ECO:0000259" key="5">
    <source>
        <dbReference type="PROSITE" id="PS51178"/>
    </source>
</evidence>
<feature type="region of interest" description="Disordered" evidence="4">
    <location>
        <begin position="314"/>
        <end position="352"/>
    </location>
</feature>
<dbReference type="PANTHER" id="PTHR30627">
    <property type="entry name" value="PEPTIDOGLYCAN D,D-TRANSPEPTIDASE"/>
    <property type="match status" value="1"/>
</dbReference>
<feature type="domain" description="PASTA" evidence="5">
    <location>
        <begin position="642"/>
        <end position="703"/>
    </location>
</feature>
<dbReference type="CDD" id="cd06575">
    <property type="entry name" value="PASTA_Pbp2x-like_2"/>
    <property type="match status" value="1"/>
</dbReference>
<evidence type="ECO:0000256" key="2">
    <source>
        <dbReference type="ARBA" id="ARBA00007171"/>
    </source>
</evidence>
<protein>
    <submittedName>
        <fullName evidence="6">PASTA domain-containing protein</fullName>
    </submittedName>
</protein>
<feature type="domain" description="PASTA" evidence="5">
    <location>
        <begin position="706"/>
        <end position="772"/>
    </location>
</feature>
<dbReference type="InterPro" id="IPR005311">
    <property type="entry name" value="PBP_dimer"/>
</dbReference>
<accession>A0A9D1MCJ7</accession>
<proteinExistence type="inferred from homology"/>
<feature type="compositionally biased region" description="Acidic residues" evidence="4">
    <location>
        <begin position="314"/>
        <end position="325"/>
    </location>
</feature>
<dbReference type="SUPFAM" id="SSF54184">
    <property type="entry name" value="Penicillin-binding protein 2x (pbp-2x), c-terminal domain"/>
    <property type="match status" value="2"/>
</dbReference>